<dbReference type="InterPro" id="IPR027417">
    <property type="entry name" value="P-loop_NTPase"/>
</dbReference>
<gene>
    <name evidence="12" type="ORF">EA658_08520</name>
</gene>
<comment type="function">
    <text evidence="10">Subunit R is required for both nuclease and ATPase activities, but not for modification.</text>
</comment>
<proteinExistence type="inferred from homology"/>
<keyword evidence="7 10" id="KW-0378">Hydrolase</keyword>
<dbReference type="InterPro" id="IPR040980">
    <property type="entry name" value="SWI2_SNF2"/>
</dbReference>
<dbReference type="InterPro" id="IPR007409">
    <property type="entry name" value="Restrct_endonuc_type1_HsdR_N"/>
</dbReference>
<comment type="similarity">
    <text evidence="2 10">Belongs to the HsdR family.</text>
</comment>
<dbReference type="EC" id="3.1.21.3" evidence="10"/>
<comment type="subunit">
    <text evidence="10">The type I restriction/modification system is composed of three polypeptides R, M and S.</text>
</comment>
<evidence type="ECO:0000256" key="4">
    <source>
        <dbReference type="ARBA" id="ARBA00022741"/>
    </source>
</evidence>
<evidence type="ECO:0000256" key="6">
    <source>
        <dbReference type="ARBA" id="ARBA00022759"/>
    </source>
</evidence>
<dbReference type="Pfam" id="PF18766">
    <property type="entry name" value="SWI2_SNF2"/>
    <property type="match status" value="1"/>
</dbReference>
<keyword evidence="3" id="KW-0540">Nuclease</keyword>
<evidence type="ECO:0000256" key="3">
    <source>
        <dbReference type="ARBA" id="ARBA00022722"/>
    </source>
</evidence>
<dbReference type="Proteomes" id="UP000293089">
    <property type="component" value="Unassembled WGS sequence"/>
</dbReference>
<dbReference type="CDD" id="cd22332">
    <property type="entry name" value="HsdR_N"/>
    <property type="match status" value="1"/>
</dbReference>
<accession>A0ABY1WG88</accession>
<keyword evidence="4 10" id="KW-0547">Nucleotide-binding</keyword>
<dbReference type="InterPro" id="IPR014001">
    <property type="entry name" value="Helicase_ATP-bd"/>
</dbReference>
<keyword evidence="9 10" id="KW-0238">DNA-binding</keyword>
<organism evidence="12 13">
    <name type="scientific">Pseudoxanthomonas winnipegensis</name>
    <dbReference type="NCBI Taxonomy" id="2480810"/>
    <lineage>
        <taxon>Bacteria</taxon>
        <taxon>Pseudomonadati</taxon>
        <taxon>Pseudomonadota</taxon>
        <taxon>Gammaproteobacteria</taxon>
        <taxon>Lysobacterales</taxon>
        <taxon>Lysobacteraceae</taxon>
        <taxon>Pseudoxanthomonas</taxon>
    </lineage>
</organism>
<reference evidence="12 13" key="1">
    <citation type="submission" date="2019-02" db="EMBL/GenBank/DDBJ databases">
        <title>WGS of Pseudoxanthomonas species novum from clinical isolates.</title>
        <authorList>
            <person name="Bernier A.-M."/>
            <person name="Bernard K."/>
            <person name="Vachon A."/>
        </authorList>
    </citation>
    <scope>NUCLEOTIDE SEQUENCE [LARGE SCALE GENOMIC DNA]</scope>
    <source>
        <strain evidence="13">NML 170316</strain>
    </source>
</reference>
<dbReference type="EMBL" id="SHME01000002">
    <property type="protein sequence ID" value="TAA20961.1"/>
    <property type="molecule type" value="Genomic_DNA"/>
</dbReference>
<evidence type="ECO:0000256" key="10">
    <source>
        <dbReference type="RuleBase" id="RU364115"/>
    </source>
</evidence>
<dbReference type="NCBIfam" id="TIGR00348">
    <property type="entry name" value="hsdR"/>
    <property type="match status" value="1"/>
</dbReference>
<dbReference type="InterPro" id="IPR055180">
    <property type="entry name" value="HsdR_RecA-like_helicase_dom_2"/>
</dbReference>
<evidence type="ECO:0000313" key="12">
    <source>
        <dbReference type="EMBL" id="TAA20961.1"/>
    </source>
</evidence>
<evidence type="ECO:0000256" key="8">
    <source>
        <dbReference type="ARBA" id="ARBA00022840"/>
    </source>
</evidence>
<dbReference type="SMART" id="SM00487">
    <property type="entry name" value="DEXDc"/>
    <property type="match status" value="1"/>
</dbReference>
<dbReference type="PANTHER" id="PTHR30195:SF15">
    <property type="entry name" value="TYPE I RESTRICTION ENZYME HINDI ENDONUCLEASE SUBUNIT"/>
    <property type="match status" value="1"/>
</dbReference>
<dbReference type="InterPro" id="IPR004473">
    <property type="entry name" value="Restrct_endonuc_typeI_HsdR"/>
</dbReference>
<keyword evidence="5 10" id="KW-0680">Restriction system</keyword>
<evidence type="ECO:0000256" key="1">
    <source>
        <dbReference type="ARBA" id="ARBA00000851"/>
    </source>
</evidence>
<dbReference type="SUPFAM" id="SSF52540">
    <property type="entry name" value="P-loop containing nucleoside triphosphate hydrolases"/>
    <property type="match status" value="1"/>
</dbReference>
<dbReference type="Gene3D" id="3.90.1570.50">
    <property type="match status" value="1"/>
</dbReference>
<keyword evidence="8 10" id="KW-0067">ATP-binding</keyword>
<protein>
    <recommendedName>
        <fullName evidence="10">Type I restriction enzyme endonuclease subunit</fullName>
        <shortName evidence="10">R protein</shortName>
        <ecNumber evidence="10">3.1.21.3</ecNumber>
    </recommendedName>
</protein>
<evidence type="ECO:0000256" key="9">
    <source>
        <dbReference type="ARBA" id="ARBA00023125"/>
    </source>
</evidence>
<dbReference type="Pfam" id="PF04313">
    <property type="entry name" value="HSDR_N"/>
    <property type="match status" value="1"/>
</dbReference>
<sequence>MSYRINKPERATQERVVQLFTEQLGYRYLGDWSGRAGNDCIDDGLLTAFLRRRGETPAHISAALHTLRAQATVYGRTLYAANQSVYQLLRYGIEVKVAAGHVKETVHLVDWETPANNDFAIAEEVTLKGGYERRPDIVLYLNGIAVGVLELKNSRVGLGEGIRQCLSNQQPEFNEWFFSTIQLVMAGNDSEGLRYGTIETQEKYFLTWKEDEADNAGYKLDKYLAKLCSKQRLLELIHDFVLFDGGVKKLPRVHQYFGIKAAQAHVRQRRGGIIWHTQGAGKSILMVLLARWLLGNKPAARVAIITDRDELDLQIERVFKDAGESIHRSKSGRDLLAQLAQPNPRLLCSLVHKFGRRDVDDFEAFLRDLAAQPSQVYGEIYVFVDECHRTQGGKLHRLMKTMLPNAVFIGFTGTPLLKSDAQTSLEVFGGYIHTYKFAEAVEDKVVLDLVYEARDIDQKLGNTEQIDQWFEAKTRALNDWQKDELKKQWGTMQNVLSSRARMDRVVTDIVFDFAVKQRLSNERGNAILVASSIYEACKYFVLFGKTGFKGRCAVVTSYNPQVADITKEETGANTESDKQFIYNTYAELLKDVVAESGKTKTETYEQQVKDRFISAPAKMKLLIVVDKLLTGFDAPPCTYLYIDKSMQDHGLFQAICRTNRLDGDDKDFGHIVDYKDLFKKVEKSIAVYTSELDHSAGGADPEILLKDRLEAGRERLDDAVEALALLCEPVEPPKGDLEHIHYFCGNTEIADDLKVREPHRVALYKAVVALVRAYANLADELEASGYTPQQIEDLKTLQKHYLGLREIIRKAAGETLDLKPYEADMRHLIDTYIEAQAPRKISPFDGIGLLDLIVKTGIADAIAERLGEMRGSKESIAETIENNVRSKILKEQLTDPAFFAKMSSLLDEIIRLRKERAVEYEDYLARIADIVKKVNEGKADDTPVQLKTLGQLALYNNLKDPLAASAVREPETPYADTTLALEKALALDAAIKAKRPDGWRGVVAKEQMVKQAMFDVLGDIQQVSRLFPIVFAQKEY</sequence>
<comment type="caution">
    <text evidence="12">The sequence shown here is derived from an EMBL/GenBank/DDBJ whole genome shotgun (WGS) entry which is preliminary data.</text>
</comment>
<keyword evidence="6" id="KW-0255">Endonuclease</keyword>
<evidence type="ECO:0000256" key="7">
    <source>
        <dbReference type="ARBA" id="ARBA00022801"/>
    </source>
</evidence>
<dbReference type="Pfam" id="PF22679">
    <property type="entry name" value="T1R_D3-like"/>
    <property type="match status" value="1"/>
</dbReference>
<comment type="catalytic activity">
    <reaction evidence="1 10">
        <text>Endonucleolytic cleavage of DNA to give random double-stranded fragments with terminal 5'-phosphates, ATP is simultaneously hydrolyzed.</text>
        <dbReference type="EC" id="3.1.21.3"/>
    </reaction>
</comment>
<dbReference type="CDD" id="cd18800">
    <property type="entry name" value="SF2_C_EcoR124I-like"/>
    <property type="match status" value="1"/>
</dbReference>
<evidence type="ECO:0000256" key="5">
    <source>
        <dbReference type="ARBA" id="ARBA00022747"/>
    </source>
</evidence>
<dbReference type="CDD" id="cd18030">
    <property type="entry name" value="DEXHc_RE_I_HsdR"/>
    <property type="match status" value="1"/>
</dbReference>
<dbReference type="GO" id="GO:0009035">
    <property type="term" value="F:type I site-specific deoxyribonuclease activity"/>
    <property type="evidence" value="ECO:0007669"/>
    <property type="project" value="UniProtKB-EC"/>
</dbReference>
<keyword evidence="13" id="KW-1185">Reference proteome</keyword>
<dbReference type="Gene3D" id="3.40.50.300">
    <property type="entry name" value="P-loop containing nucleotide triphosphate hydrolases"/>
    <property type="match status" value="2"/>
</dbReference>
<dbReference type="PANTHER" id="PTHR30195">
    <property type="entry name" value="TYPE I SITE-SPECIFIC DEOXYRIBONUCLEASE PROTEIN SUBUNIT M AND R"/>
    <property type="match status" value="1"/>
</dbReference>
<evidence type="ECO:0000256" key="2">
    <source>
        <dbReference type="ARBA" id="ARBA00008598"/>
    </source>
</evidence>
<evidence type="ECO:0000313" key="13">
    <source>
        <dbReference type="Proteomes" id="UP000293089"/>
    </source>
</evidence>
<dbReference type="PROSITE" id="PS51192">
    <property type="entry name" value="HELICASE_ATP_BIND_1"/>
    <property type="match status" value="1"/>
</dbReference>
<feature type="domain" description="Helicase ATP-binding" evidence="11">
    <location>
        <begin position="263"/>
        <end position="433"/>
    </location>
</feature>
<evidence type="ECO:0000259" key="11">
    <source>
        <dbReference type="PROSITE" id="PS51192"/>
    </source>
</evidence>
<name>A0ABY1WG88_9GAMM</name>
<dbReference type="InterPro" id="IPR051268">
    <property type="entry name" value="Type-I_R_enzyme_R_subunit"/>
</dbReference>
<dbReference type="RefSeq" id="WP_130531650.1">
    <property type="nucleotide sequence ID" value="NZ_SHMD01000005.1"/>
</dbReference>